<sequence>MESLNLKKINRYSLINQIIPIIYFFVETRWIMNFIGFCVYTICSVGIITIYFLLGGHVINLFNGIYKKWPFVIPWIFGGLAMVLGLGAFIVAKLNYRNLSLVLIYGYIWLFAIDIVLYLFPGCLLGTYTSKFINDEISNF</sequence>
<dbReference type="AlphaFoldDB" id="A0A7D9N8I4"/>
<feature type="transmembrane region" description="Helical" evidence="1">
    <location>
        <begin position="72"/>
        <end position="92"/>
    </location>
</feature>
<gene>
    <name evidence="2" type="ORF">T285_05505</name>
</gene>
<reference evidence="2 3" key="1">
    <citation type="journal article" date="2014" name="Genome Announc.">
        <title>Complete Genome Sequences of Lactobacillus johnsonii Strain N6.2 and Lactobacillus reuteri Strain TD1.</title>
        <authorList>
            <person name="Leonard M.T."/>
            <person name="Valladares R.B."/>
            <person name="Ardissone A."/>
            <person name="Gonzalez C.F."/>
            <person name="Lorca G.L."/>
            <person name="Triplett E.W."/>
        </authorList>
    </citation>
    <scope>NUCLEOTIDE SEQUENCE [LARGE SCALE GENOMIC DNA]</scope>
    <source>
        <strain evidence="2 3">N6.2</strain>
    </source>
</reference>
<keyword evidence="1" id="KW-1133">Transmembrane helix</keyword>
<evidence type="ECO:0000256" key="1">
    <source>
        <dbReference type="SAM" id="Phobius"/>
    </source>
</evidence>
<dbReference type="EMBL" id="CP006811">
    <property type="protein sequence ID" value="AHA98166.1"/>
    <property type="molecule type" value="Genomic_DNA"/>
</dbReference>
<accession>A0A7D9N8I4</accession>
<dbReference type="Proteomes" id="UP000018522">
    <property type="component" value="Chromosome"/>
</dbReference>
<feature type="transmembrane region" description="Helical" evidence="1">
    <location>
        <begin position="30"/>
        <end position="52"/>
    </location>
</feature>
<feature type="transmembrane region" description="Helical" evidence="1">
    <location>
        <begin position="99"/>
        <end position="120"/>
    </location>
</feature>
<organism evidence="2 3">
    <name type="scientific">Lactobacillus johnsonii N6.2</name>
    <dbReference type="NCBI Taxonomy" id="1408186"/>
    <lineage>
        <taxon>Bacteria</taxon>
        <taxon>Bacillati</taxon>
        <taxon>Bacillota</taxon>
        <taxon>Bacilli</taxon>
        <taxon>Lactobacillales</taxon>
        <taxon>Lactobacillaceae</taxon>
        <taxon>Lactobacillus</taxon>
    </lineage>
</organism>
<keyword evidence="1" id="KW-0812">Transmembrane</keyword>
<dbReference type="RefSeq" id="WP_023599688.1">
    <property type="nucleotide sequence ID" value="NC_022909.1"/>
</dbReference>
<keyword evidence="1" id="KW-0472">Membrane</keyword>
<name>A0A7D9N8I4_LACJH</name>
<dbReference type="KEGG" id="ljn:T285_05505"/>
<evidence type="ECO:0000313" key="3">
    <source>
        <dbReference type="Proteomes" id="UP000018522"/>
    </source>
</evidence>
<proteinExistence type="predicted"/>
<evidence type="ECO:0000313" key="2">
    <source>
        <dbReference type="EMBL" id="AHA98166.1"/>
    </source>
</evidence>
<protein>
    <submittedName>
        <fullName evidence="2">Uncharacterized protein</fullName>
    </submittedName>
</protein>